<evidence type="ECO:0000256" key="8">
    <source>
        <dbReference type="ARBA" id="ARBA00022989"/>
    </source>
</evidence>
<keyword evidence="1 10" id="KW-0813">Transport</keyword>
<accession>A0ABQ9NPC6</accession>
<keyword evidence="7 10" id="KW-0653">Protein transport</keyword>
<evidence type="ECO:0000256" key="11">
    <source>
        <dbReference type="SAM" id="MobiDB-lite"/>
    </source>
</evidence>
<comment type="similarity">
    <text evidence="10">Belongs to the WD repeat SEC12 family.</text>
</comment>
<evidence type="ECO:0000256" key="1">
    <source>
        <dbReference type="ARBA" id="ARBA00022448"/>
    </source>
</evidence>
<dbReference type="Proteomes" id="UP001172684">
    <property type="component" value="Unassembled WGS sequence"/>
</dbReference>
<evidence type="ECO:0000256" key="5">
    <source>
        <dbReference type="ARBA" id="ARBA00022824"/>
    </source>
</evidence>
<feature type="region of interest" description="Disordered" evidence="11">
    <location>
        <begin position="401"/>
        <end position="424"/>
    </location>
</feature>
<sequence>MSPPSYTKITLDFPPMSADFDPYNRGYLVVGGGGGEGRSGVSNKIALLDISSPATIEKSAEIELSRDEDSVTCLANLASRDGLITFAGINSSEKDRLAGRNEHFRSFMVEYPPKKAVGTEPQATAEKTPEGRITFHGKTSLFKPPKGTAARKEAYQRVLRLSPAKKSSSGSKRIGAAASSFSAPNEVVIFDATSSAPSSADIMERIELPENAEANDIDFIEQGDGYFLVGYVTDDAVRTLPVSYDFTSHERKTPSIDPRTIYTVPFPDVFETPGRSKLRALRFLTPNHILLLSNLPNRKGAELSILRLYQSGGPGTVMLRKRLPNHVKAAIGMDVCLLDADPSTGERQIVVAVAGQDISVCVYTLDYRGSAKDSISHFHKVTVLKDVHPLQITQIKLSPFHSPWPSSTPGASPTPADLNSAKPPGPQHLRLCTTSLGNTVVVDTFTLRPLHPSKRGTRYILPSASVSDSLYMGLSLLTIGFVLVVTLLLLQGVLGYQSSGSSALNILPPRLRNALHRLGSFSPPGAIPPHLRRKIDDAIPDAVAEPIMRTTHRLRDILHLHQPGEGADTKAIIVREGDAATGSTDLSTEVHADTAQLLREHVQAKRWEELSKSERERWKERLVKAGEWAVEEGETVLKGIFFSSYAGFVGEVVGQALGGG</sequence>
<evidence type="ECO:0000313" key="13">
    <source>
        <dbReference type="Proteomes" id="UP001172684"/>
    </source>
</evidence>
<keyword evidence="5 10" id="KW-0256">Endoplasmic reticulum</keyword>
<comment type="function">
    <text evidence="10">Guanine nucleotide-exchange factor (GEF) required for the formation or budding of transport vesicles from the ER.</text>
</comment>
<keyword evidence="9" id="KW-0472">Membrane</keyword>
<evidence type="ECO:0000256" key="4">
    <source>
        <dbReference type="ARBA" id="ARBA00022737"/>
    </source>
</evidence>
<dbReference type="InterPro" id="IPR015943">
    <property type="entry name" value="WD40/YVTN_repeat-like_dom_sf"/>
</dbReference>
<name>A0ABQ9NPC6_9PEZI</name>
<gene>
    <name evidence="12" type="ORF">H2201_006376</name>
</gene>
<evidence type="ECO:0000256" key="10">
    <source>
        <dbReference type="RuleBase" id="RU369019"/>
    </source>
</evidence>
<keyword evidence="6" id="KW-0931">ER-Golgi transport</keyword>
<keyword evidence="2 10" id="KW-0853">WD repeat</keyword>
<keyword evidence="4 10" id="KW-0677">Repeat</keyword>
<comment type="caution">
    <text evidence="12">The sequence shown here is derived from an EMBL/GenBank/DDBJ whole genome shotgun (WGS) entry which is preliminary data.</text>
</comment>
<keyword evidence="3" id="KW-0812">Transmembrane</keyword>
<keyword evidence="13" id="KW-1185">Reference proteome</keyword>
<evidence type="ECO:0000256" key="6">
    <source>
        <dbReference type="ARBA" id="ARBA00022892"/>
    </source>
</evidence>
<protein>
    <recommendedName>
        <fullName evidence="10">Guanine nucleotide-exchange factor SEC12</fullName>
    </recommendedName>
</protein>
<dbReference type="EMBL" id="JAPDRL010000055">
    <property type="protein sequence ID" value="KAJ9661705.1"/>
    <property type="molecule type" value="Genomic_DNA"/>
</dbReference>
<dbReference type="PANTHER" id="PTHR23284:SF0">
    <property type="entry name" value="PROLACTIN REGULATORY ELEMENT-BINDING PROTEIN"/>
    <property type="match status" value="1"/>
</dbReference>
<dbReference type="PANTHER" id="PTHR23284">
    <property type="entry name" value="PROLACTIN REGULATORY ELEMENT BINDING PROTEIN"/>
    <property type="match status" value="1"/>
</dbReference>
<dbReference type="InterPro" id="IPR045260">
    <property type="entry name" value="Sec12-like"/>
</dbReference>
<comment type="subcellular location">
    <subcellularLocation>
        <location evidence="10">Endoplasmic reticulum membrane</location>
        <topology evidence="10">Single-pass type II membrane protein</topology>
    </subcellularLocation>
    <subcellularLocation>
        <location evidence="10">Golgi apparatus membrane</location>
        <topology evidence="10">Single-pass type II membrane protein</topology>
    </subcellularLocation>
</comment>
<evidence type="ECO:0000256" key="3">
    <source>
        <dbReference type="ARBA" id="ARBA00022692"/>
    </source>
</evidence>
<evidence type="ECO:0000256" key="2">
    <source>
        <dbReference type="ARBA" id="ARBA00022574"/>
    </source>
</evidence>
<keyword evidence="8" id="KW-1133">Transmembrane helix</keyword>
<evidence type="ECO:0000256" key="7">
    <source>
        <dbReference type="ARBA" id="ARBA00022927"/>
    </source>
</evidence>
<proteinExistence type="inferred from homology"/>
<reference evidence="12" key="1">
    <citation type="submission" date="2022-10" db="EMBL/GenBank/DDBJ databases">
        <title>Culturing micro-colonial fungi from biological soil crusts in the Mojave desert and describing Neophaeococcomyces mojavensis, and introducing the new genera and species Taxawa tesnikishii.</title>
        <authorList>
            <person name="Kurbessoian T."/>
            <person name="Stajich J.E."/>
        </authorList>
    </citation>
    <scope>NUCLEOTIDE SEQUENCE</scope>
    <source>
        <strain evidence="12">TK_1</strain>
    </source>
</reference>
<evidence type="ECO:0000313" key="12">
    <source>
        <dbReference type="EMBL" id="KAJ9661705.1"/>
    </source>
</evidence>
<evidence type="ECO:0000256" key="9">
    <source>
        <dbReference type="ARBA" id="ARBA00023136"/>
    </source>
</evidence>
<feature type="compositionally biased region" description="Low complexity" evidence="11">
    <location>
        <begin position="403"/>
        <end position="416"/>
    </location>
</feature>
<organism evidence="12 13">
    <name type="scientific">Coniosporium apollinis</name>
    <dbReference type="NCBI Taxonomy" id="61459"/>
    <lineage>
        <taxon>Eukaryota</taxon>
        <taxon>Fungi</taxon>
        <taxon>Dikarya</taxon>
        <taxon>Ascomycota</taxon>
        <taxon>Pezizomycotina</taxon>
        <taxon>Dothideomycetes</taxon>
        <taxon>Dothideomycetes incertae sedis</taxon>
        <taxon>Coniosporium</taxon>
    </lineage>
</organism>
<dbReference type="Gene3D" id="2.130.10.10">
    <property type="entry name" value="YVTN repeat-like/Quinoprotein amine dehydrogenase"/>
    <property type="match status" value="1"/>
</dbReference>